<dbReference type="Pfam" id="PF12143">
    <property type="entry name" value="PPO1_KFDV"/>
    <property type="match status" value="1"/>
</dbReference>
<proteinExistence type="inferred from homology"/>
<evidence type="ECO:0000256" key="5">
    <source>
        <dbReference type="ARBA" id="ARBA00023002"/>
    </source>
</evidence>
<keyword evidence="5" id="KW-0560">Oxidoreductase</keyword>
<dbReference type="InterPro" id="IPR022740">
    <property type="entry name" value="Polyphenol_oxidase_C"/>
</dbReference>
<dbReference type="InterPro" id="IPR002227">
    <property type="entry name" value="Tyrosinase_Cu-bd"/>
</dbReference>
<evidence type="ECO:0000259" key="10">
    <source>
        <dbReference type="Pfam" id="PF12142"/>
    </source>
</evidence>
<evidence type="ECO:0008006" key="14">
    <source>
        <dbReference type="Google" id="ProtNLM"/>
    </source>
</evidence>
<dbReference type="PANTHER" id="PTHR11474:SF128">
    <property type="entry name" value="AUREUSIDIN SYNTHASE-LIKE"/>
    <property type="match status" value="1"/>
</dbReference>
<dbReference type="Gene3D" id="1.10.1280.10">
    <property type="entry name" value="Di-copper center containing domain from catechol oxidase"/>
    <property type="match status" value="1"/>
</dbReference>
<evidence type="ECO:0000313" key="13">
    <source>
        <dbReference type="Proteomes" id="UP000287651"/>
    </source>
</evidence>
<keyword evidence="8" id="KW-0732">Signal</keyword>
<protein>
    <recommendedName>
        <fullName evidence="14">Tyrosinase copper-binding domain-containing protein</fullName>
    </recommendedName>
</protein>
<dbReference type="AlphaFoldDB" id="A0A426YRJ6"/>
<evidence type="ECO:0000256" key="4">
    <source>
        <dbReference type="ARBA" id="ARBA00022784"/>
    </source>
</evidence>
<dbReference type="Proteomes" id="UP000287651">
    <property type="component" value="Unassembled WGS sequence"/>
</dbReference>
<comment type="cofactor">
    <cofactor evidence="1">
        <name>Cu(2+)</name>
        <dbReference type="ChEBI" id="CHEBI:29036"/>
    </cofactor>
</comment>
<dbReference type="SUPFAM" id="SSF48056">
    <property type="entry name" value="Di-copper centre-containing domain"/>
    <property type="match status" value="1"/>
</dbReference>
<evidence type="ECO:0000256" key="7">
    <source>
        <dbReference type="ARBA" id="ARBA00023157"/>
    </source>
</evidence>
<keyword evidence="4" id="KW-0883">Thioether bond</keyword>
<evidence type="ECO:0000259" key="9">
    <source>
        <dbReference type="Pfam" id="PF00264"/>
    </source>
</evidence>
<feature type="domain" description="Tyrosinase copper-binding" evidence="9">
    <location>
        <begin position="193"/>
        <end position="397"/>
    </location>
</feature>
<dbReference type="GO" id="GO:0004097">
    <property type="term" value="F:catechol oxidase activity"/>
    <property type="evidence" value="ECO:0007669"/>
    <property type="project" value="InterPro"/>
</dbReference>
<dbReference type="InterPro" id="IPR022739">
    <property type="entry name" value="Polyphenol_oxidase_cen"/>
</dbReference>
<feature type="domain" description="Polyphenol oxidase C-terminal" evidence="11">
    <location>
        <begin position="494"/>
        <end position="627"/>
    </location>
</feature>
<evidence type="ECO:0000313" key="12">
    <source>
        <dbReference type="EMBL" id="RRT54348.1"/>
    </source>
</evidence>
<sequence length="629" mass="72210">MEGKRWLSLLLLVLVLVGVSMDLSREAPAASSGILRSSSARRIQTEYFEFFERPFRVLAGLVGACVHPIPPNAPTWQLWEWGEWDLGGSGIPGVTLNAEGGEQRDGSKRSEYKGIPLKANLSVCHASFSDADRPVFCCPAWKDADQTLLDFEFPDPSSPVRIRRPAHLVDEEFVVKYERAVAIMKQIPPDHPHNFWRQANMHCIYCTGAYDQVNSAALFKIHRSWLFFPWHRAFIYFHERILAKILGDDTFALPYWSWDTPEGMWFPDIYRKGALNETERDAIHLREAAVDDFDYVDHDLASDVQIADNLAFMYHQMISGAKKPELFMGCKLQSGVEGWCDGPGTIEAAPHNTLHSWVGNRHNPERENMGAFYSAARDEVFFAHHSNIDRMWTVWKKLHGDKPEFVDQEWLESEFTFYDENVQLRRIKVRDVLNIDKLRYQYEDIDMPWLAARPKPSVQPKIARNILKKRNGEDVLRMPGETDRSQVHGHGRWTLDKTITLRVDRPRINRTRQEKEEEEEILLVHGIDTKRSRFVKFDVFINAVDETVLSPNSREFAGTFVNLHHVSRTKSHEDGGVGSKMKSHLKLGISELLEDLEADEDDSIWVTLVPRGGTGVNTTVDGVRIDFMK</sequence>
<organism evidence="12 13">
    <name type="scientific">Ensete ventricosum</name>
    <name type="common">Abyssinian banana</name>
    <name type="synonym">Musa ensete</name>
    <dbReference type="NCBI Taxonomy" id="4639"/>
    <lineage>
        <taxon>Eukaryota</taxon>
        <taxon>Viridiplantae</taxon>
        <taxon>Streptophyta</taxon>
        <taxon>Embryophyta</taxon>
        <taxon>Tracheophyta</taxon>
        <taxon>Spermatophyta</taxon>
        <taxon>Magnoliopsida</taxon>
        <taxon>Liliopsida</taxon>
        <taxon>Zingiberales</taxon>
        <taxon>Musaceae</taxon>
        <taxon>Ensete</taxon>
    </lineage>
</organism>
<feature type="chain" id="PRO_5019160727" description="Tyrosinase copper-binding domain-containing protein" evidence="8">
    <location>
        <begin position="23"/>
        <end position="629"/>
    </location>
</feature>
<dbReference type="PANTHER" id="PTHR11474">
    <property type="entry name" value="TYROSINASE FAMILY MEMBER"/>
    <property type="match status" value="1"/>
</dbReference>
<dbReference type="InterPro" id="IPR050316">
    <property type="entry name" value="Tyrosinase/Hemocyanin"/>
</dbReference>
<evidence type="ECO:0000259" key="11">
    <source>
        <dbReference type="Pfam" id="PF12143"/>
    </source>
</evidence>
<dbReference type="Pfam" id="PF12142">
    <property type="entry name" value="PPO1_DWL"/>
    <property type="match status" value="1"/>
</dbReference>
<keyword evidence="7" id="KW-1015">Disulfide bond</keyword>
<evidence type="ECO:0000256" key="8">
    <source>
        <dbReference type="SAM" id="SignalP"/>
    </source>
</evidence>
<dbReference type="EMBL" id="AMZH03010646">
    <property type="protein sequence ID" value="RRT54348.1"/>
    <property type="molecule type" value="Genomic_DNA"/>
</dbReference>
<feature type="domain" description="Polyphenol oxidase central" evidence="10">
    <location>
        <begin position="404"/>
        <end position="455"/>
    </location>
</feature>
<comment type="similarity">
    <text evidence="2">Belongs to the tyrosinase family.</text>
</comment>
<accession>A0A426YRJ6</accession>
<gene>
    <name evidence="12" type="ORF">B296_00039168</name>
</gene>
<keyword evidence="3" id="KW-0479">Metal-binding</keyword>
<dbReference type="InterPro" id="IPR008922">
    <property type="entry name" value="Di-copper_centre_dom_sf"/>
</dbReference>
<keyword evidence="6" id="KW-0186">Copper</keyword>
<evidence type="ECO:0000256" key="6">
    <source>
        <dbReference type="ARBA" id="ARBA00023008"/>
    </source>
</evidence>
<evidence type="ECO:0000256" key="3">
    <source>
        <dbReference type="ARBA" id="ARBA00022723"/>
    </source>
</evidence>
<dbReference type="GO" id="GO:0046872">
    <property type="term" value="F:metal ion binding"/>
    <property type="evidence" value="ECO:0007669"/>
    <property type="project" value="UniProtKB-KW"/>
</dbReference>
<name>A0A426YRJ6_ENSVE</name>
<evidence type="ECO:0000256" key="1">
    <source>
        <dbReference type="ARBA" id="ARBA00001973"/>
    </source>
</evidence>
<dbReference type="PRINTS" id="PR00092">
    <property type="entry name" value="TYROSINASE"/>
</dbReference>
<feature type="signal peptide" evidence="8">
    <location>
        <begin position="1"/>
        <end position="22"/>
    </location>
</feature>
<dbReference type="Pfam" id="PF00264">
    <property type="entry name" value="Tyrosinase"/>
    <property type="match status" value="1"/>
</dbReference>
<reference evidence="12 13" key="1">
    <citation type="journal article" date="2014" name="Agronomy (Basel)">
        <title>A Draft Genome Sequence for Ensete ventricosum, the Drought-Tolerant Tree Against Hunger.</title>
        <authorList>
            <person name="Harrison J."/>
            <person name="Moore K.A."/>
            <person name="Paszkiewicz K."/>
            <person name="Jones T."/>
            <person name="Grant M."/>
            <person name="Ambacheew D."/>
            <person name="Muzemil S."/>
            <person name="Studholme D.J."/>
        </authorList>
    </citation>
    <scope>NUCLEOTIDE SEQUENCE [LARGE SCALE GENOMIC DNA]</scope>
</reference>
<evidence type="ECO:0000256" key="2">
    <source>
        <dbReference type="ARBA" id="ARBA00009928"/>
    </source>
</evidence>
<comment type="caution">
    <text evidence="12">The sequence shown here is derived from an EMBL/GenBank/DDBJ whole genome shotgun (WGS) entry which is preliminary data.</text>
</comment>